<evidence type="ECO:0000313" key="3">
    <source>
        <dbReference type="Proteomes" id="UP000269157"/>
    </source>
</evidence>
<evidence type="ECO:0000256" key="1">
    <source>
        <dbReference type="SAM" id="SignalP"/>
    </source>
</evidence>
<feature type="chain" id="PRO_5019862097" evidence="1">
    <location>
        <begin position="20"/>
        <end position="163"/>
    </location>
</feature>
<dbReference type="EMBL" id="RCCE01000001">
    <property type="protein sequence ID" value="RLJ60448.1"/>
    <property type="molecule type" value="Genomic_DNA"/>
</dbReference>
<organism evidence="2 3">
    <name type="scientific">Litoreibacter meonggei</name>
    <dbReference type="NCBI Taxonomy" id="1049199"/>
    <lineage>
        <taxon>Bacteria</taxon>
        <taxon>Pseudomonadati</taxon>
        <taxon>Pseudomonadota</taxon>
        <taxon>Alphaproteobacteria</taxon>
        <taxon>Rhodobacterales</taxon>
        <taxon>Roseobacteraceae</taxon>
        <taxon>Litoreibacter</taxon>
    </lineage>
</organism>
<feature type="signal peptide" evidence="1">
    <location>
        <begin position="1"/>
        <end position="19"/>
    </location>
</feature>
<sequence length="163" mass="17387">MRRHLIFAFALCVPASAVADCAPNMTTLVSCTSGKGAKALDLCTDGASVLYRFGKVGRSPDLELVRRVLQVGYTPWPGVGSAIWEAVTLDNGTYTYEVSSAVDRTPENAQVRGGVEVFQNGQHIASVQCDAGSVVTNIDALYAMREAAGLCYDPASFAWDDCK</sequence>
<dbReference type="RefSeq" id="WP_121021622.1">
    <property type="nucleotide sequence ID" value="NZ_RCCE01000001.1"/>
</dbReference>
<reference evidence="2 3" key="1">
    <citation type="submission" date="2018-10" db="EMBL/GenBank/DDBJ databases">
        <title>Genomic Encyclopedia of Archaeal and Bacterial Type Strains, Phase II (KMG-II): from individual species to whole genera.</title>
        <authorList>
            <person name="Goeker M."/>
        </authorList>
    </citation>
    <scope>NUCLEOTIDE SEQUENCE [LARGE SCALE GENOMIC DNA]</scope>
    <source>
        <strain evidence="2 3">DSM 29466</strain>
    </source>
</reference>
<keyword evidence="3" id="KW-1185">Reference proteome</keyword>
<comment type="caution">
    <text evidence="2">The sequence shown here is derived from an EMBL/GenBank/DDBJ whole genome shotgun (WGS) entry which is preliminary data.</text>
</comment>
<proteinExistence type="predicted"/>
<dbReference type="OrthoDB" id="7426224at2"/>
<dbReference type="AlphaFoldDB" id="A0A497X590"/>
<protein>
    <submittedName>
        <fullName evidence="2">Uncharacterized protein</fullName>
    </submittedName>
</protein>
<evidence type="ECO:0000313" key="2">
    <source>
        <dbReference type="EMBL" id="RLJ60448.1"/>
    </source>
</evidence>
<name>A0A497X590_9RHOB</name>
<keyword evidence="1" id="KW-0732">Signal</keyword>
<dbReference type="Proteomes" id="UP000269157">
    <property type="component" value="Unassembled WGS sequence"/>
</dbReference>
<accession>A0A497X590</accession>
<gene>
    <name evidence="2" type="ORF">BCF46_0649</name>
</gene>
<dbReference type="PROSITE" id="PS51257">
    <property type="entry name" value="PROKAR_LIPOPROTEIN"/>
    <property type="match status" value="1"/>
</dbReference>